<proteinExistence type="predicted"/>
<keyword evidence="1" id="KW-0732">Signal</keyword>
<keyword evidence="4" id="KW-1185">Reference proteome</keyword>
<name>A0ABT9S306_9BURK</name>
<dbReference type="Proteomes" id="UP001226867">
    <property type="component" value="Unassembled WGS sequence"/>
</dbReference>
<dbReference type="RefSeq" id="WP_307688544.1">
    <property type="nucleotide sequence ID" value="NZ_JAUSRO010000003.1"/>
</dbReference>
<sequence length="273" mass="28843">MIAALLVAGLGMVLRPAPALSSLPRGPVLDRAVERGVLRVGVRSYPRPAPPEAPTPPEPDSFDATLAARLAESLGVRLELVGLAPAAQAGALREGAVDLLLAGVPAPAAGEEAFLAAGRYDPGGATIVALRKGRIQNTDGLRGATVCTAQGSAHANLVARRYGALPKPYPSAVHAVSAFMAGECPALVEDDEVLERLLRDEQWRFYRPIVRSMTAGNVPLARLRSADEASRNYLAQVLRRWSEDGTLDQARTARAGNLQLEITLLKDGLVCHS</sequence>
<dbReference type="EMBL" id="JAUSRO010000003">
    <property type="protein sequence ID" value="MDP9898716.1"/>
    <property type="molecule type" value="Genomic_DNA"/>
</dbReference>
<dbReference type="Pfam" id="PF00497">
    <property type="entry name" value="SBP_bac_3"/>
    <property type="match status" value="1"/>
</dbReference>
<organism evidence="3 4">
    <name type="scientific">Variovorax ginsengisoli</name>
    <dbReference type="NCBI Taxonomy" id="363844"/>
    <lineage>
        <taxon>Bacteria</taxon>
        <taxon>Pseudomonadati</taxon>
        <taxon>Pseudomonadota</taxon>
        <taxon>Betaproteobacteria</taxon>
        <taxon>Burkholderiales</taxon>
        <taxon>Comamonadaceae</taxon>
        <taxon>Variovorax</taxon>
    </lineage>
</organism>
<dbReference type="InterPro" id="IPR001638">
    <property type="entry name" value="Solute-binding_3/MltF_N"/>
</dbReference>
<accession>A0ABT9S306</accession>
<dbReference type="SMART" id="SM00062">
    <property type="entry name" value="PBPb"/>
    <property type="match status" value="1"/>
</dbReference>
<evidence type="ECO:0000259" key="2">
    <source>
        <dbReference type="SMART" id="SM00062"/>
    </source>
</evidence>
<reference evidence="3 4" key="1">
    <citation type="submission" date="2023-07" db="EMBL/GenBank/DDBJ databases">
        <title>Sorghum-associated microbial communities from plants grown in Nebraska, USA.</title>
        <authorList>
            <person name="Schachtman D."/>
        </authorList>
    </citation>
    <scope>NUCLEOTIDE SEQUENCE [LARGE SCALE GENOMIC DNA]</scope>
    <source>
        <strain evidence="3 4">DS1607</strain>
    </source>
</reference>
<protein>
    <submittedName>
        <fullName evidence="3">Polar amino acid transport system substrate-binding protein</fullName>
    </submittedName>
</protein>
<comment type="caution">
    <text evidence="3">The sequence shown here is derived from an EMBL/GenBank/DDBJ whole genome shotgun (WGS) entry which is preliminary data.</text>
</comment>
<dbReference type="SUPFAM" id="SSF53850">
    <property type="entry name" value="Periplasmic binding protein-like II"/>
    <property type="match status" value="1"/>
</dbReference>
<dbReference type="PANTHER" id="PTHR35936">
    <property type="entry name" value="MEMBRANE-BOUND LYTIC MUREIN TRANSGLYCOSYLASE F"/>
    <property type="match status" value="1"/>
</dbReference>
<feature type="domain" description="Solute-binding protein family 3/N-terminal" evidence="2">
    <location>
        <begin position="37"/>
        <end position="258"/>
    </location>
</feature>
<evidence type="ECO:0000313" key="3">
    <source>
        <dbReference type="EMBL" id="MDP9898716.1"/>
    </source>
</evidence>
<gene>
    <name evidence="3" type="ORF">J2W36_000960</name>
</gene>
<evidence type="ECO:0000313" key="4">
    <source>
        <dbReference type="Proteomes" id="UP001226867"/>
    </source>
</evidence>
<dbReference type="Gene3D" id="3.40.190.10">
    <property type="entry name" value="Periplasmic binding protein-like II"/>
    <property type="match status" value="2"/>
</dbReference>
<evidence type="ECO:0000256" key="1">
    <source>
        <dbReference type="ARBA" id="ARBA00022729"/>
    </source>
</evidence>